<dbReference type="InterPro" id="IPR011989">
    <property type="entry name" value="ARM-like"/>
</dbReference>
<dbReference type="OrthoDB" id="5574975at2759"/>
<dbReference type="EMBL" id="LK391707">
    <property type="protein sequence ID" value="CDR93928.1"/>
    <property type="molecule type" value="Genomic_DNA"/>
</dbReference>
<dbReference type="Gene3D" id="1.25.10.10">
    <property type="entry name" value="Leucine-rich Repeat Variant"/>
    <property type="match status" value="1"/>
</dbReference>
<gene>
    <name evidence="6" type="ORF">BBBOND_0102560</name>
</gene>
<dbReference type="OMA" id="QCYQHVS"/>
<reference evidence="7" key="1">
    <citation type="journal article" date="2014" name="Nucleic Acids Res.">
        <title>The evolutionary dynamics of variant antigen genes in Babesia reveal a history of genomic innovation underlying host-parasite interaction.</title>
        <authorList>
            <person name="Jackson A.P."/>
            <person name="Otto T.D."/>
            <person name="Darby A."/>
            <person name="Ramaprasad A."/>
            <person name="Xia D."/>
            <person name="Echaide I.E."/>
            <person name="Farber M."/>
            <person name="Gahlot S."/>
            <person name="Gamble J."/>
            <person name="Gupta D."/>
            <person name="Gupta Y."/>
            <person name="Jackson L."/>
            <person name="Malandrin L."/>
            <person name="Malas T.B."/>
            <person name="Moussa E."/>
            <person name="Nair M."/>
            <person name="Reid A.J."/>
            <person name="Sanders M."/>
            <person name="Sharma J."/>
            <person name="Tracey A."/>
            <person name="Quail M.A."/>
            <person name="Weir W."/>
            <person name="Wastling J.M."/>
            <person name="Hall N."/>
            <person name="Willadsen P."/>
            <person name="Lingelbach K."/>
            <person name="Shiels B."/>
            <person name="Tait A."/>
            <person name="Berriman M."/>
            <person name="Allred D.R."/>
            <person name="Pain A."/>
        </authorList>
    </citation>
    <scope>NUCLEOTIDE SEQUENCE [LARGE SCALE GENOMIC DNA]</scope>
    <source>
        <strain evidence="7">Bond</strain>
    </source>
</reference>
<dbReference type="GeneID" id="24562469"/>
<evidence type="ECO:0000313" key="7">
    <source>
        <dbReference type="Proteomes" id="UP000033188"/>
    </source>
</evidence>
<dbReference type="STRING" id="5866.A0A061CZT8"/>
<comment type="similarity">
    <text evidence="2">Belongs to the VAC14 family.</text>
</comment>
<evidence type="ECO:0000256" key="3">
    <source>
        <dbReference type="ARBA" id="ARBA00022737"/>
    </source>
</evidence>
<dbReference type="InterPro" id="IPR021841">
    <property type="entry name" value="VAC14_Fig4p-bd"/>
</dbReference>
<feature type="domain" description="Vacuolar protein 14 C-terminal Fig4-binding" evidence="5">
    <location>
        <begin position="484"/>
        <end position="657"/>
    </location>
</feature>
<dbReference type="KEGG" id="bbig:BBBOND_0102560"/>
<dbReference type="InterPro" id="IPR016024">
    <property type="entry name" value="ARM-type_fold"/>
</dbReference>
<dbReference type="Pfam" id="PF12755">
    <property type="entry name" value="Vac14_Fab1_bd"/>
    <property type="match status" value="1"/>
</dbReference>
<accession>A0A061CZT8</accession>
<protein>
    <recommendedName>
        <fullName evidence="5">Vacuolar protein 14 C-terminal Fig4-binding domain-containing protein</fullName>
    </recommendedName>
</protein>
<dbReference type="RefSeq" id="XP_012766114.1">
    <property type="nucleotide sequence ID" value="XM_012910660.1"/>
</dbReference>
<dbReference type="GO" id="GO:0006661">
    <property type="term" value="P:phosphatidylinositol biosynthetic process"/>
    <property type="evidence" value="ECO:0007669"/>
    <property type="project" value="InterPro"/>
</dbReference>
<dbReference type="AlphaFoldDB" id="A0A061CZT8"/>
<dbReference type="Proteomes" id="UP000033188">
    <property type="component" value="Chromosome 1"/>
</dbReference>
<keyword evidence="7" id="KW-1185">Reference proteome</keyword>
<evidence type="ECO:0000256" key="4">
    <source>
        <dbReference type="ARBA" id="ARBA00023136"/>
    </source>
</evidence>
<name>A0A061CZT8_BABBI</name>
<evidence type="ECO:0000256" key="2">
    <source>
        <dbReference type="ARBA" id="ARBA00010225"/>
    </source>
</evidence>
<organism evidence="6 7">
    <name type="scientific">Babesia bigemina</name>
    <dbReference type="NCBI Taxonomy" id="5866"/>
    <lineage>
        <taxon>Eukaryota</taxon>
        <taxon>Sar</taxon>
        <taxon>Alveolata</taxon>
        <taxon>Apicomplexa</taxon>
        <taxon>Aconoidasida</taxon>
        <taxon>Piroplasmida</taxon>
        <taxon>Babesiidae</taxon>
        <taxon>Babesia</taxon>
    </lineage>
</organism>
<evidence type="ECO:0000256" key="1">
    <source>
        <dbReference type="ARBA" id="ARBA00004308"/>
    </source>
</evidence>
<dbReference type="VEuPathDB" id="PiroplasmaDB:BBBOND_0102560"/>
<keyword evidence="3" id="KW-0677">Repeat</keyword>
<dbReference type="SUPFAM" id="SSF48371">
    <property type="entry name" value="ARM repeat"/>
    <property type="match status" value="1"/>
</dbReference>
<sequence length="675" mass="76918">MSVTSKNSAAGRHEFLPENTPSYLVDGNPEFRKRARNTISQAVRKFIKDAQEQDGRHEICQEAVGRFLELMRLRFLDNAIPEHRIGGLIGLAAAAIALEEYLDDHADAFIHVALPYFTDQDSAVRYYACESLFNIFKKAPDAVTRNFSEIFDGVCKLCCDIDDDVRQTSELMSRLVKDIILQNGNHTVEMVVNLVASRMHVTNSFVRMLLWKRLTDIVDNSAQRGAEYVITNSRIHEDADVDMLEHLPKLYIGLLNMLVDSNKLVMMHVSCMGLRDVRGGAELCLAEFLSLFKKTFATKTNIVNEALFKAVLINTKRSEYIVKKNNIGWIRELACLQPQLIHFEGFPQLLRAVIMSIADQNADVSACAQEANKQLFMTAKEQRSVSNVKQITKELTEIVELPVTHVVMLTVLQWLTLLLELKPRVMKDALPVVTRAIVLCFKQSDSEPIMEATLKAIILVVELGEQNFELVSQHLLELFKSDDALLEERGNRIIINVCKQIGFEKFYKITAECLALYAEADFLRRIVHTLNWTLLTSEDARTMRKLLLTAEGESLGTLLQKCWEHNLSSALALALWREKYKLANEIVQQIADSNFDVEFWLWTDSLVQLFDTHVFMKMRLHLLKPTQHNDLLQALLGLSMLLPQSETNKQLMRRLSISQFAQIGEQLAMMNMRGT</sequence>
<evidence type="ECO:0000259" key="5">
    <source>
        <dbReference type="Pfam" id="PF11916"/>
    </source>
</evidence>
<dbReference type="PANTHER" id="PTHR16023:SF0">
    <property type="entry name" value="PROTEIN VAC14 HOMOLOG"/>
    <property type="match status" value="1"/>
</dbReference>
<comment type="subcellular location">
    <subcellularLocation>
        <location evidence="1">Endomembrane system</location>
    </subcellularLocation>
</comment>
<proteinExistence type="inferred from homology"/>
<dbReference type="GO" id="GO:0010008">
    <property type="term" value="C:endosome membrane"/>
    <property type="evidence" value="ECO:0007669"/>
    <property type="project" value="TreeGrafter"/>
</dbReference>
<dbReference type="PANTHER" id="PTHR16023">
    <property type="entry name" value="TAX1 BINDING PROTEIN-RELATED"/>
    <property type="match status" value="1"/>
</dbReference>
<keyword evidence="4" id="KW-0472">Membrane</keyword>
<evidence type="ECO:0000313" key="6">
    <source>
        <dbReference type="EMBL" id="CDR93928.1"/>
    </source>
</evidence>
<dbReference type="Pfam" id="PF11916">
    <property type="entry name" value="Vac14_Fig4_bd"/>
    <property type="match status" value="1"/>
</dbReference>
<dbReference type="InterPro" id="IPR026825">
    <property type="entry name" value="Vac14"/>
</dbReference>
<dbReference type="GO" id="GO:0070772">
    <property type="term" value="C:PAS complex"/>
    <property type="evidence" value="ECO:0007669"/>
    <property type="project" value="InterPro"/>
</dbReference>